<dbReference type="RefSeq" id="WP_341471084.1">
    <property type="nucleotide sequence ID" value="NZ_CP128400.1"/>
</dbReference>
<keyword evidence="5" id="KW-1185">Reference proteome</keyword>
<evidence type="ECO:0000313" key="4">
    <source>
        <dbReference type="Proteomes" id="UP000521676"/>
    </source>
</evidence>
<proteinExistence type="predicted"/>
<evidence type="ECO:0000256" key="1">
    <source>
        <dbReference type="SAM" id="Phobius"/>
    </source>
</evidence>
<gene>
    <name evidence="2" type="ORF">HXX08_15570</name>
    <name evidence="3" type="ORF">OZ401_002795</name>
</gene>
<dbReference type="AlphaFoldDB" id="A0A8T7M596"/>
<reference evidence="3" key="2">
    <citation type="journal article" date="2024" name="Nature">
        <title>Anoxygenic phototroph of the Chloroflexota uses a type I reaction centre.</title>
        <authorList>
            <person name="Tsuji J.M."/>
            <person name="Shaw N.A."/>
            <person name="Nagashima S."/>
            <person name="Venkiteswaran J.J."/>
            <person name="Schiff S.L."/>
            <person name="Watanabe T."/>
            <person name="Fukui M."/>
            <person name="Hanada S."/>
            <person name="Tank M."/>
            <person name="Neufeld J.D."/>
        </authorList>
    </citation>
    <scope>NUCLEOTIDE SEQUENCE</scope>
    <source>
        <strain evidence="3">L227-S17</strain>
    </source>
</reference>
<keyword evidence="1" id="KW-1133">Transmembrane helix</keyword>
<dbReference type="EMBL" id="CP128400">
    <property type="protein sequence ID" value="WJW69199.1"/>
    <property type="molecule type" value="Genomic_DNA"/>
</dbReference>
<dbReference type="Proteomes" id="UP000521676">
    <property type="component" value="Unassembled WGS sequence"/>
</dbReference>
<evidence type="ECO:0000313" key="2">
    <source>
        <dbReference type="EMBL" id="NWJ47281.1"/>
    </source>
</evidence>
<keyword evidence="1" id="KW-0812">Transmembrane</keyword>
<dbReference type="Proteomes" id="UP001431572">
    <property type="component" value="Chromosome 2"/>
</dbReference>
<evidence type="ECO:0000313" key="3">
    <source>
        <dbReference type="EMBL" id="WJW69199.1"/>
    </source>
</evidence>
<protein>
    <submittedName>
        <fullName evidence="2">Uncharacterized protein</fullName>
    </submittedName>
</protein>
<feature type="transmembrane region" description="Helical" evidence="1">
    <location>
        <begin position="30"/>
        <end position="54"/>
    </location>
</feature>
<evidence type="ECO:0000313" key="5">
    <source>
        <dbReference type="Proteomes" id="UP001431572"/>
    </source>
</evidence>
<reference evidence="2 4" key="1">
    <citation type="submission" date="2020-06" db="EMBL/GenBank/DDBJ databases">
        <title>Anoxygenic phototrophic Chloroflexota member uses a Type I reaction center.</title>
        <authorList>
            <person name="Tsuji J.M."/>
            <person name="Shaw N.A."/>
            <person name="Nagashima S."/>
            <person name="Venkiteswaran J."/>
            <person name="Schiff S.L."/>
            <person name="Hanada S."/>
            <person name="Tank M."/>
            <person name="Neufeld J.D."/>
        </authorList>
    </citation>
    <scope>NUCLEOTIDE SEQUENCE [LARGE SCALE GENOMIC DNA]</scope>
    <source>
        <strain evidence="2">L227-S17</strain>
    </source>
</reference>
<dbReference type="EMBL" id="JACATZ010000003">
    <property type="protein sequence ID" value="NWJ47281.1"/>
    <property type="molecule type" value="Genomic_DNA"/>
</dbReference>
<keyword evidence="1" id="KW-0472">Membrane</keyword>
<sequence>MSNYGQQMINQSNAEVVALPPFLQPVEKKFLWLSIGITGIALLVGIAFGAIALIGGTNSASSRVVATVANSTSFYATSFNQSGSFNSSTYAGTSTASLGGSSSDGGNQVGSADTSSVNLPVAVYPGARLITLKPEQQRDTALALGFGKLMGLRNTEYYVFASSDSKDKVAAFYQREFASKGYQTAAAGTSTNIQGLGATKISLAGVNIVSIGFVEGQNNMKYIEGNTNGLTIYAVVWAEGRYEDLM</sequence>
<accession>A0A8T7M596</accession>
<name>A0A8T7M596_9CHLR</name>
<organism evidence="2 4">
    <name type="scientific">Candidatus Chlorohelix allophototropha</name>
    <dbReference type="NCBI Taxonomy" id="3003348"/>
    <lineage>
        <taxon>Bacteria</taxon>
        <taxon>Bacillati</taxon>
        <taxon>Chloroflexota</taxon>
        <taxon>Chloroflexia</taxon>
        <taxon>Candidatus Chloroheliales</taxon>
        <taxon>Candidatus Chloroheliaceae</taxon>
        <taxon>Candidatus Chlorohelix</taxon>
    </lineage>
</organism>